<evidence type="ECO:0000256" key="3">
    <source>
        <dbReference type="ARBA" id="ARBA00022777"/>
    </source>
</evidence>
<comment type="caution">
    <text evidence="6">The sequence shown here is derived from an EMBL/GenBank/DDBJ whole genome shotgun (WGS) entry which is preliminary data.</text>
</comment>
<feature type="domain" description="DAGKc" evidence="5">
    <location>
        <begin position="1"/>
        <end position="127"/>
    </location>
</feature>
<name>A0A5R9L2H9_9BACT</name>
<keyword evidence="4" id="KW-0067">ATP-binding</keyword>
<protein>
    <submittedName>
        <fullName evidence="6">Diacylglycerol kinase</fullName>
    </submittedName>
</protein>
<dbReference type="Pfam" id="PF19279">
    <property type="entry name" value="YegS_C"/>
    <property type="match status" value="1"/>
</dbReference>
<evidence type="ECO:0000256" key="4">
    <source>
        <dbReference type="ARBA" id="ARBA00022840"/>
    </source>
</evidence>
<gene>
    <name evidence="6" type="ORF">FEN17_03855</name>
</gene>
<dbReference type="InterPro" id="IPR016064">
    <property type="entry name" value="NAD/diacylglycerol_kinase_sf"/>
</dbReference>
<keyword evidence="1" id="KW-0808">Transferase</keyword>
<dbReference type="SUPFAM" id="SSF111331">
    <property type="entry name" value="NAD kinase/diacylglycerol kinase-like"/>
    <property type="match status" value="1"/>
</dbReference>
<keyword evidence="2" id="KW-0547">Nucleotide-binding</keyword>
<dbReference type="PANTHER" id="PTHR12358:SF54">
    <property type="entry name" value="SPHINGOSINE KINASE RELATED PROTEIN"/>
    <property type="match status" value="1"/>
</dbReference>
<dbReference type="AlphaFoldDB" id="A0A5R9L2H9"/>
<keyword evidence="3 6" id="KW-0418">Kinase</keyword>
<dbReference type="OrthoDB" id="142078at2"/>
<proteinExistence type="predicted"/>
<dbReference type="InterPro" id="IPR001206">
    <property type="entry name" value="Diacylglycerol_kinase_cat_dom"/>
</dbReference>
<evidence type="ECO:0000259" key="5">
    <source>
        <dbReference type="PROSITE" id="PS50146"/>
    </source>
</evidence>
<keyword evidence="7" id="KW-1185">Reference proteome</keyword>
<dbReference type="GO" id="GO:0005524">
    <property type="term" value="F:ATP binding"/>
    <property type="evidence" value="ECO:0007669"/>
    <property type="project" value="UniProtKB-KW"/>
</dbReference>
<dbReference type="Gene3D" id="3.40.50.10330">
    <property type="entry name" value="Probable inorganic polyphosphate/atp-NAD kinase, domain 1"/>
    <property type="match status" value="1"/>
</dbReference>
<organism evidence="6 7">
    <name type="scientific">Dyadobacter luticola</name>
    <dbReference type="NCBI Taxonomy" id="1979387"/>
    <lineage>
        <taxon>Bacteria</taxon>
        <taxon>Pseudomonadati</taxon>
        <taxon>Bacteroidota</taxon>
        <taxon>Cytophagia</taxon>
        <taxon>Cytophagales</taxon>
        <taxon>Spirosomataceae</taxon>
        <taxon>Dyadobacter</taxon>
    </lineage>
</organism>
<dbReference type="EMBL" id="VCEJ01000002">
    <property type="protein sequence ID" value="TLV02766.1"/>
    <property type="molecule type" value="Genomic_DNA"/>
</dbReference>
<evidence type="ECO:0000313" key="6">
    <source>
        <dbReference type="EMBL" id="TLV02766.1"/>
    </source>
</evidence>
<dbReference type="Gene3D" id="2.60.200.40">
    <property type="match status" value="1"/>
</dbReference>
<dbReference type="PANTHER" id="PTHR12358">
    <property type="entry name" value="SPHINGOSINE KINASE"/>
    <property type="match status" value="1"/>
</dbReference>
<evidence type="ECO:0000313" key="7">
    <source>
        <dbReference type="Proteomes" id="UP000306402"/>
    </source>
</evidence>
<evidence type="ECO:0000256" key="1">
    <source>
        <dbReference type="ARBA" id="ARBA00022679"/>
    </source>
</evidence>
<dbReference type="InterPro" id="IPR017438">
    <property type="entry name" value="ATP-NAD_kinase_N"/>
</dbReference>
<evidence type="ECO:0000256" key="2">
    <source>
        <dbReference type="ARBA" id="ARBA00022741"/>
    </source>
</evidence>
<dbReference type="Pfam" id="PF00781">
    <property type="entry name" value="DAGK_cat"/>
    <property type="match status" value="1"/>
</dbReference>
<dbReference type="PROSITE" id="PS50146">
    <property type="entry name" value="DAGK"/>
    <property type="match status" value="1"/>
</dbReference>
<dbReference type="SMART" id="SM00046">
    <property type="entry name" value="DAGKc"/>
    <property type="match status" value="1"/>
</dbReference>
<accession>A0A5R9L2H9</accession>
<sequence>MKKAALLHNPTAGDNDFSKKQLIKLIEGEGFGCAYASVKEEGWDQFEDDTDFLAIAGGDGTVRRVAKALMKRKLLDKQFPLALLPHGTANNIACALGIDGEAQSIIQRWHHYHLKPMDVGKVHGLRDDLFFLEGLGLGIFPKLMKEMGKVPPEHLGETVPEKLNVARNVLCDLVSKYEAKPCTIIADGTEHTGNFLMVEVLNIRSIGPNLVLAANADPGDGEFEVVLVTEDHRKRFQSFLQSHIDGEVHDFNFTTIHAKHVKIMTDWKDLHVDDERIKIEAPVDIEIEILPGMLNFIITE</sequence>
<dbReference type="GO" id="GO:0016301">
    <property type="term" value="F:kinase activity"/>
    <property type="evidence" value="ECO:0007669"/>
    <property type="project" value="UniProtKB-KW"/>
</dbReference>
<dbReference type="Proteomes" id="UP000306402">
    <property type="component" value="Unassembled WGS sequence"/>
</dbReference>
<dbReference type="InterPro" id="IPR050187">
    <property type="entry name" value="Lipid_Phosphate_FormReg"/>
</dbReference>
<dbReference type="InterPro" id="IPR045540">
    <property type="entry name" value="YegS/DAGK_C"/>
</dbReference>
<dbReference type="RefSeq" id="WP_138363976.1">
    <property type="nucleotide sequence ID" value="NZ_VCEJ01000002.1"/>
</dbReference>
<reference evidence="6 7" key="1">
    <citation type="submission" date="2019-05" db="EMBL/GenBank/DDBJ databases">
        <authorList>
            <person name="Qu J.-H."/>
        </authorList>
    </citation>
    <scope>NUCLEOTIDE SEQUENCE [LARGE SCALE GENOMIC DNA]</scope>
    <source>
        <strain evidence="6 7">T17</strain>
    </source>
</reference>